<dbReference type="SUPFAM" id="SSF52266">
    <property type="entry name" value="SGNH hydrolase"/>
    <property type="match status" value="1"/>
</dbReference>
<protein>
    <submittedName>
        <fullName evidence="2">Lysophospholipase L1-like esterase</fullName>
    </submittedName>
</protein>
<accession>A0A560W7Q6</accession>
<dbReference type="OrthoDB" id="3465773at2"/>
<dbReference type="PANTHER" id="PTHR43784:SF2">
    <property type="entry name" value="GDSL-LIKE LIPASE_ACYLHYDROLASE, PUTATIVE (AFU_ORTHOLOGUE AFUA_2G00820)-RELATED"/>
    <property type="match status" value="1"/>
</dbReference>
<dbReference type="Proteomes" id="UP000315628">
    <property type="component" value="Unassembled WGS sequence"/>
</dbReference>
<dbReference type="Gene3D" id="3.40.50.1110">
    <property type="entry name" value="SGNH hydrolase"/>
    <property type="match status" value="1"/>
</dbReference>
<dbReference type="InterPro" id="IPR036514">
    <property type="entry name" value="SGNH_hydro_sf"/>
</dbReference>
<dbReference type="AlphaFoldDB" id="A0A560W7Q6"/>
<evidence type="ECO:0000259" key="1">
    <source>
        <dbReference type="Pfam" id="PF13472"/>
    </source>
</evidence>
<dbReference type="InterPro" id="IPR013830">
    <property type="entry name" value="SGNH_hydro"/>
</dbReference>
<comment type="caution">
    <text evidence="2">The sequence shown here is derived from an EMBL/GenBank/DDBJ whole genome shotgun (WGS) entry which is preliminary data.</text>
</comment>
<feature type="domain" description="SGNH hydrolase-type esterase" evidence="1">
    <location>
        <begin position="20"/>
        <end position="194"/>
    </location>
</feature>
<dbReference type="RefSeq" id="WP_144857737.1">
    <property type="nucleotide sequence ID" value="NZ_BAAAYT010000002.1"/>
</dbReference>
<sequence length="264" mass="29081">MTPDSSPTDQGAARPLRYVAIGDSLTEGVGDDPWPDGTPRGWADRLAEILAHHHGAIDYANLAVRGYRTAQIRDTQLDAALAMEPDVVTFTAGMNDLLRPRFDREALLQALVDIVAPCTERGARVLVVPIPDIRSVLPVSRVFESRRRELNGMYRYLAEHHGMLEPTVTTGSVFEDRRAWADDRLHLSALGHERLAVGAAHLLGVPNDTDWLTPPDGPAPPHTLRGHVTWARTFAGPWIGRRLRGRSSGDGRVAKQVELHRLTA</sequence>
<dbReference type="EMBL" id="VIUW01000004">
    <property type="protein sequence ID" value="TWD13652.1"/>
    <property type="molecule type" value="Genomic_DNA"/>
</dbReference>
<organism evidence="2 3">
    <name type="scientific">Marihabitans asiaticum</name>
    <dbReference type="NCBI Taxonomy" id="415218"/>
    <lineage>
        <taxon>Bacteria</taxon>
        <taxon>Bacillati</taxon>
        <taxon>Actinomycetota</taxon>
        <taxon>Actinomycetes</taxon>
        <taxon>Micrococcales</taxon>
        <taxon>Intrasporangiaceae</taxon>
        <taxon>Marihabitans</taxon>
    </lineage>
</organism>
<dbReference type="CDD" id="cd01832">
    <property type="entry name" value="SGNH_hydrolase_like_1"/>
    <property type="match status" value="1"/>
</dbReference>
<evidence type="ECO:0000313" key="2">
    <source>
        <dbReference type="EMBL" id="TWD13652.1"/>
    </source>
</evidence>
<proteinExistence type="predicted"/>
<reference evidence="2 3" key="1">
    <citation type="submission" date="2019-06" db="EMBL/GenBank/DDBJ databases">
        <title>Sequencing the genomes of 1000 actinobacteria strains.</title>
        <authorList>
            <person name="Klenk H.-P."/>
        </authorList>
    </citation>
    <scope>NUCLEOTIDE SEQUENCE [LARGE SCALE GENOMIC DNA]</scope>
    <source>
        <strain evidence="2 3">DSM 18935</strain>
    </source>
</reference>
<dbReference type="Pfam" id="PF13472">
    <property type="entry name" value="Lipase_GDSL_2"/>
    <property type="match status" value="1"/>
</dbReference>
<dbReference type="PANTHER" id="PTHR43784">
    <property type="entry name" value="GDSL-LIKE LIPASE/ACYLHYDROLASE, PUTATIVE (AFU_ORTHOLOGUE AFUA_2G00820)-RELATED"/>
    <property type="match status" value="1"/>
</dbReference>
<name>A0A560W7Q6_9MICO</name>
<keyword evidence="3" id="KW-1185">Reference proteome</keyword>
<dbReference type="InterPro" id="IPR053140">
    <property type="entry name" value="GDSL_Rv0518-like"/>
</dbReference>
<gene>
    <name evidence="2" type="ORF">FB557_2280</name>
</gene>
<evidence type="ECO:0000313" key="3">
    <source>
        <dbReference type="Proteomes" id="UP000315628"/>
    </source>
</evidence>